<evidence type="ECO:0000256" key="2">
    <source>
        <dbReference type="ARBA" id="ARBA00009948"/>
    </source>
</evidence>
<sequence>MEVTISPGRLAGKVAVPGSKSMAHRGLIAAALADGPSRIQNATPSGDIEATVRCLTALGAEIRREGEDLEVTPLHRRWRERIVLPCGESGSTLRFLLPVAAALGAPARFTGEGRLPERPLGPLGETLIRGGAELSGFQLPLELAGRLRPGEYRLPGDVSSQYVTGLLLALPLLEGDSSIRLTTPLESAGYVRMTLQVLAQFGIQVSPEEGGWRILGNQIYRAADFEVEGDYSAAALFLTANAIGSQVECLGLREDSTQGDRAILRHLETIQSLGGGRVEIDLSQCPDLAPALAVAAAYADGETALTHAGRLRLKESDRLAALSTVLTQMGAEVEEGPETLTIQGKPALDGGVTIEPFGDHRIAMAASIAALGAKAPVTIQNAQCVGKSYPQFFHHMKLLGGVCHVVNHR</sequence>
<evidence type="ECO:0000313" key="9">
    <source>
        <dbReference type="EMBL" id="VYS73107.1"/>
    </source>
</evidence>
<feature type="binding site" evidence="7">
    <location>
        <position position="314"/>
    </location>
    <ligand>
        <name>3-phosphoshikimate</name>
        <dbReference type="ChEBI" id="CHEBI:145989"/>
    </ligand>
</feature>
<dbReference type="Gene3D" id="3.65.10.10">
    <property type="entry name" value="Enolpyruvate transferase domain"/>
    <property type="match status" value="2"/>
</dbReference>
<evidence type="ECO:0000256" key="6">
    <source>
        <dbReference type="ARBA" id="ARBA00044633"/>
    </source>
</evidence>
<keyword evidence="7" id="KW-0963">Cytoplasm</keyword>
<dbReference type="GO" id="GO:0009423">
    <property type="term" value="P:chorismate biosynthetic process"/>
    <property type="evidence" value="ECO:0007669"/>
    <property type="project" value="UniProtKB-UniRule"/>
</dbReference>
<dbReference type="InterPro" id="IPR001986">
    <property type="entry name" value="Enolpyruvate_Tfrase_dom"/>
</dbReference>
<dbReference type="CDD" id="cd01556">
    <property type="entry name" value="EPSP_synthase"/>
    <property type="match status" value="1"/>
</dbReference>
<feature type="domain" description="Enolpyruvate transferase" evidence="8">
    <location>
        <begin position="7"/>
        <end position="395"/>
    </location>
</feature>
<comment type="function">
    <text evidence="7">Catalyzes the transfer of the enolpyruvyl moiety of phosphoenolpyruvate (PEP) to the 5-hydroxyl of shikimate-3-phosphate (S3P) to produce enolpyruvyl shikimate-3-phosphate and inorganic phosphate.</text>
</comment>
<feature type="binding site" evidence="7">
    <location>
        <position position="160"/>
    </location>
    <ligand>
        <name>3-phosphoshikimate</name>
        <dbReference type="ChEBI" id="CHEBI:145989"/>
    </ligand>
</feature>
<dbReference type="AlphaFoldDB" id="A0A6N2QXC9"/>
<feature type="binding site" evidence="7">
    <location>
        <position position="90"/>
    </location>
    <ligand>
        <name>phosphoenolpyruvate</name>
        <dbReference type="ChEBI" id="CHEBI:58702"/>
    </ligand>
</feature>
<name>A0A6N2QXC9_9FIRM</name>
<dbReference type="EMBL" id="CACRSL010000003">
    <property type="protein sequence ID" value="VYS73107.1"/>
    <property type="molecule type" value="Genomic_DNA"/>
</dbReference>
<dbReference type="EC" id="2.5.1.19" evidence="7"/>
<evidence type="ECO:0000259" key="8">
    <source>
        <dbReference type="Pfam" id="PF00275"/>
    </source>
</evidence>
<comment type="caution">
    <text evidence="7">Lacks conserved residue(s) required for the propagation of feature annotation.</text>
</comment>
<feature type="binding site" evidence="7">
    <location>
        <position position="21"/>
    </location>
    <ligand>
        <name>3-phosphoshikimate</name>
        <dbReference type="ChEBI" id="CHEBI:145989"/>
    </ligand>
</feature>
<gene>
    <name evidence="7 9" type="primary">aroA</name>
    <name evidence="9" type="ORF">AULFYP135_00066</name>
</gene>
<feature type="binding site" evidence="7">
    <location>
        <position position="161"/>
    </location>
    <ligand>
        <name>3-phosphoshikimate</name>
        <dbReference type="ChEBI" id="CHEBI:145989"/>
    </ligand>
</feature>
<dbReference type="InterPro" id="IPR036968">
    <property type="entry name" value="Enolpyruvate_Tfrase_sf"/>
</dbReference>
<dbReference type="PANTHER" id="PTHR21090:SF5">
    <property type="entry name" value="PENTAFUNCTIONAL AROM POLYPEPTIDE"/>
    <property type="match status" value="1"/>
</dbReference>
<dbReference type="InterPro" id="IPR013792">
    <property type="entry name" value="RNA3'P_cycl/enolpyr_Trfase_a/b"/>
</dbReference>
<feature type="binding site" evidence="7">
    <location>
        <position position="118"/>
    </location>
    <ligand>
        <name>phosphoenolpyruvate</name>
        <dbReference type="ChEBI" id="CHEBI:58702"/>
    </ligand>
</feature>
<feature type="binding site" evidence="7">
    <location>
        <position position="159"/>
    </location>
    <ligand>
        <name>3-phosphoshikimate</name>
        <dbReference type="ChEBI" id="CHEBI:145989"/>
    </ligand>
</feature>
<dbReference type="PROSITE" id="PS00885">
    <property type="entry name" value="EPSP_SYNTHASE_2"/>
    <property type="match status" value="1"/>
</dbReference>
<dbReference type="SUPFAM" id="SSF55205">
    <property type="entry name" value="EPT/RTPC-like"/>
    <property type="match status" value="1"/>
</dbReference>
<dbReference type="Pfam" id="PF00275">
    <property type="entry name" value="EPSP_synthase"/>
    <property type="match status" value="1"/>
</dbReference>
<dbReference type="GO" id="GO:0005737">
    <property type="term" value="C:cytoplasm"/>
    <property type="evidence" value="ECO:0007669"/>
    <property type="project" value="UniProtKB-SubCell"/>
</dbReference>
<feature type="binding site" evidence="7">
    <location>
        <position position="25"/>
    </location>
    <ligand>
        <name>3-phosphoshikimate</name>
        <dbReference type="ChEBI" id="CHEBI:145989"/>
    </ligand>
</feature>
<feature type="binding site" evidence="7">
    <location>
        <position position="387"/>
    </location>
    <ligand>
        <name>phosphoenolpyruvate</name>
        <dbReference type="ChEBI" id="CHEBI:58702"/>
    </ligand>
</feature>
<dbReference type="GO" id="GO:0009073">
    <property type="term" value="P:aromatic amino acid family biosynthetic process"/>
    <property type="evidence" value="ECO:0007669"/>
    <property type="project" value="UniProtKB-KW"/>
</dbReference>
<comment type="subcellular location">
    <subcellularLocation>
        <location evidence="7">Cytoplasm</location>
    </subcellularLocation>
</comment>
<dbReference type="PANTHER" id="PTHR21090">
    <property type="entry name" value="AROM/DEHYDROQUINATE SYNTHASE"/>
    <property type="match status" value="1"/>
</dbReference>
<dbReference type="UniPathway" id="UPA00053">
    <property type="reaction ID" value="UER00089"/>
</dbReference>
<dbReference type="InterPro" id="IPR023193">
    <property type="entry name" value="EPSP_synthase_CS"/>
</dbReference>
<evidence type="ECO:0000256" key="5">
    <source>
        <dbReference type="ARBA" id="ARBA00023141"/>
    </source>
</evidence>
<dbReference type="InterPro" id="IPR006264">
    <property type="entry name" value="EPSP_synthase"/>
</dbReference>
<keyword evidence="3 7" id="KW-0028">Amino-acid biosynthesis</keyword>
<feature type="binding site" evidence="7">
    <location>
        <position position="361"/>
    </location>
    <ligand>
        <name>phosphoenolpyruvate</name>
        <dbReference type="ChEBI" id="CHEBI:58702"/>
    </ligand>
</feature>
<feature type="binding site" evidence="7">
    <location>
        <position position="20"/>
    </location>
    <ligand>
        <name>phosphoenolpyruvate</name>
        <dbReference type="ChEBI" id="CHEBI:58702"/>
    </ligand>
</feature>
<accession>A0A6N2QXC9</accession>
<reference evidence="9" key="1">
    <citation type="submission" date="2019-11" db="EMBL/GenBank/DDBJ databases">
        <authorList>
            <person name="Feng L."/>
        </authorList>
    </citation>
    <scope>NUCLEOTIDE SEQUENCE</scope>
    <source>
        <strain evidence="9">AundefinedLFYP135</strain>
    </source>
</reference>
<evidence type="ECO:0000256" key="7">
    <source>
        <dbReference type="HAMAP-Rule" id="MF_00210"/>
    </source>
</evidence>
<evidence type="ECO:0000256" key="3">
    <source>
        <dbReference type="ARBA" id="ARBA00022605"/>
    </source>
</evidence>
<feature type="binding site" evidence="7">
    <location>
        <position position="20"/>
    </location>
    <ligand>
        <name>3-phosphoshikimate</name>
        <dbReference type="ChEBI" id="CHEBI:145989"/>
    </ligand>
</feature>
<evidence type="ECO:0000256" key="1">
    <source>
        <dbReference type="ARBA" id="ARBA00004811"/>
    </source>
</evidence>
<dbReference type="HAMAP" id="MF_00210">
    <property type="entry name" value="EPSP_synth"/>
    <property type="match status" value="1"/>
</dbReference>
<feature type="binding site" evidence="7">
    <location>
        <position position="318"/>
    </location>
    <ligand>
        <name>phosphoenolpyruvate</name>
        <dbReference type="ChEBI" id="CHEBI:58702"/>
    </ligand>
</feature>
<keyword evidence="4 7" id="KW-0808">Transferase</keyword>
<feature type="active site" description="Proton acceptor" evidence="7">
    <location>
        <position position="287"/>
    </location>
</feature>
<evidence type="ECO:0000256" key="4">
    <source>
        <dbReference type="ARBA" id="ARBA00022679"/>
    </source>
</evidence>
<dbReference type="GO" id="GO:0003866">
    <property type="term" value="F:3-phosphoshikimate 1-carboxyvinyltransferase activity"/>
    <property type="evidence" value="ECO:0007669"/>
    <property type="project" value="UniProtKB-UniRule"/>
</dbReference>
<organism evidence="9">
    <name type="scientific">uncultured Anaerotruncus sp</name>
    <dbReference type="NCBI Taxonomy" id="905011"/>
    <lineage>
        <taxon>Bacteria</taxon>
        <taxon>Bacillati</taxon>
        <taxon>Bacillota</taxon>
        <taxon>Clostridia</taxon>
        <taxon>Eubacteriales</taxon>
        <taxon>Oscillospiraceae</taxon>
        <taxon>Anaerotruncus</taxon>
        <taxon>environmental samples</taxon>
    </lineage>
</organism>
<feature type="binding site" evidence="7">
    <location>
        <position position="161"/>
    </location>
    <ligand>
        <name>phosphoenolpyruvate</name>
        <dbReference type="ChEBI" id="CHEBI:58702"/>
    </ligand>
</feature>
<dbReference type="GO" id="GO:0008652">
    <property type="term" value="P:amino acid biosynthetic process"/>
    <property type="evidence" value="ECO:0007669"/>
    <property type="project" value="UniProtKB-KW"/>
</dbReference>
<comment type="subunit">
    <text evidence="7">Monomer.</text>
</comment>
<feature type="binding site" evidence="7">
    <location>
        <position position="187"/>
    </location>
    <ligand>
        <name>3-phosphoshikimate</name>
        <dbReference type="ChEBI" id="CHEBI:145989"/>
    </ligand>
</feature>
<proteinExistence type="inferred from homology"/>
<comment type="similarity">
    <text evidence="2 7">Belongs to the EPSP synthase family.</text>
</comment>
<comment type="pathway">
    <text evidence="1 7">Metabolic intermediate biosynthesis; chorismate biosynthesis; chorismate from D-erythrose 4-phosphate and phosphoenolpyruvate: step 6/7.</text>
</comment>
<protein>
    <recommendedName>
        <fullName evidence="7">3-phosphoshikimate 1-carboxyvinyltransferase</fullName>
        <ecNumber evidence="7">2.5.1.19</ecNumber>
    </recommendedName>
    <alternativeName>
        <fullName evidence="7">5-enolpyruvylshikimate-3-phosphate synthase</fullName>
        <shortName evidence="7">EPSP synthase</shortName>
        <shortName evidence="7">EPSPS</shortName>
    </alternativeName>
</protein>
<dbReference type="PIRSF" id="PIRSF000505">
    <property type="entry name" value="EPSPS"/>
    <property type="match status" value="1"/>
</dbReference>
<comment type="catalytic activity">
    <reaction evidence="6">
        <text>3-phosphoshikimate + phosphoenolpyruvate = 5-O-(1-carboxyvinyl)-3-phosphoshikimate + phosphate</text>
        <dbReference type="Rhea" id="RHEA:21256"/>
        <dbReference type="ChEBI" id="CHEBI:43474"/>
        <dbReference type="ChEBI" id="CHEBI:57701"/>
        <dbReference type="ChEBI" id="CHEBI:58702"/>
        <dbReference type="ChEBI" id="CHEBI:145989"/>
        <dbReference type="EC" id="2.5.1.19"/>
    </reaction>
    <physiologicalReaction direction="left-to-right" evidence="6">
        <dbReference type="Rhea" id="RHEA:21257"/>
    </physiologicalReaction>
</comment>
<feature type="binding site" evidence="7">
    <location>
        <position position="287"/>
    </location>
    <ligand>
        <name>3-phosphoshikimate</name>
        <dbReference type="ChEBI" id="CHEBI:145989"/>
    </ligand>
</feature>
<keyword evidence="5 7" id="KW-0057">Aromatic amino acid biosynthesis</keyword>
<dbReference type="NCBIfam" id="TIGR01356">
    <property type="entry name" value="aroA"/>
    <property type="match status" value="1"/>
</dbReference>